<keyword evidence="2" id="KW-0732">Signal</keyword>
<feature type="compositionally biased region" description="Polar residues" evidence="1">
    <location>
        <begin position="105"/>
        <end position="115"/>
    </location>
</feature>
<dbReference type="EMBL" id="JASPKY010001398">
    <property type="protein sequence ID" value="KAK9674913.1"/>
    <property type="molecule type" value="Genomic_DNA"/>
</dbReference>
<reference evidence="3 4" key="1">
    <citation type="journal article" date="2024" name="BMC Genomics">
        <title>De novo assembly and annotation of Popillia japonica's genome with initial clues to its potential as an invasive pest.</title>
        <authorList>
            <person name="Cucini C."/>
            <person name="Boschi S."/>
            <person name="Funari R."/>
            <person name="Cardaioli E."/>
            <person name="Iannotti N."/>
            <person name="Marturano G."/>
            <person name="Paoli F."/>
            <person name="Bruttini M."/>
            <person name="Carapelli A."/>
            <person name="Frati F."/>
            <person name="Nardi F."/>
        </authorList>
    </citation>
    <scope>NUCLEOTIDE SEQUENCE [LARGE SCALE GENOMIC DNA]</scope>
    <source>
        <strain evidence="3">DMR45628</strain>
    </source>
</reference>
<feature type="signal peptide" evidence="2">
    <location>
        <begin position="1"/>
        <end position="20"/>
    </location>
</feature>
<dbReference type="AlphaFoldDB" id="A0AAW1HFD0"/>
<name>A0AAW1HFD0_POPJA</name>
<dbReference type="Proteomes" id="UP001458880">
    <property type="component" value="Unassembled WGS sequence"/>
</dbReference>
<evidence type="ECO:0000256" key="1">
    <source>
        <dbReference type="SAM" id="MobiDB-lite"/>
    </source>
</evidence>
<evidence type="ECO:0000313" key="3">
    <source>
        <dbReference type="EMBL" id="KAK9674913.1"/>
    </source>
</evidence>
<evidence type="ECO:0000313" key="4">
    <source>
        <dbReference type="Proteomes" id="UP001458880"/>
    </source>
</evidence>
<protein>
    <submittedName>
        <fullName evidence="3">Uncharacterized protein</fullName>
    </submittedName>
</protein>
<feature type="chain" id="PRO_5044024845" evidence="2">
    <location>
        <begin position="21"/>
        <end position="159"/>
    </location>
</feature>
<sequence>MKRLHIFFIFYGYLLIGADSDSFTNTTRKFEGGSPPNLIEDGIWGSLLEDLVISSNTNREKRILKLIPINNGFVADDRLSITEMKEPKESKVIPGKIINKPTPAPAQSSKPPRQVSETDLYLLNAIEKLVFRMDFMEKRLRKVEEMLYYVMAGNRIDRG</sequence>
<proteinExistence type="predicted"/>
<gene>
    <name evidence="3" type="ORF">QE152_g40769</name>
</gene>
<evidence type="ECO:0000256" key="2">
    <source>
        <dbReference type="SAM" id="SignalP"/>
    </source>
</evidence>
<keyword evidence="4" id="KW-1185">Reference proteome</keyword>
<accession>A0AAW1HFD0</accession>
<comment type="caution">
    <text evidence="3">The sequence shown here is derived from an EMBL/GenBank/DDBJ whole genome shotgun (WGS) entry which is preliminary data.</text>
</comment>
<organism evidence="3 4">
    <name type="scientific">Popillia japonica</name>
    <name type="common">Japanese beetle</name>
    <dbReference type="NCBI Taxonomy" id="7064"/>
    <lineage>
        <taxon>Eukaryota</taxon>
        <taxon>Metazoa</taxon>
        <taxon>Ecdysozoa</taxon>
        <taxon>Arthropoda</taxon>
        <taxon>Hexapoda</taxon>
        <taxon>Insecta</taxon>
        <taxon>Pterygota</taxon>
        <taxon>Neoptera</taxon>
        <taxon>Endopterygota</taxon>
        <taxon>Coleoptera</taxon>
        <taxon>Polyphaga</taxon>
        <taxon>Scarabaeiformia</taxon>
        <taxon>Scarabaeidae</taxon>
        <taxon>Rutelinae</taxon>
        <taxon>Popillia</taxon>
    </lineage>
</organism>
<feature type="region of interest" description="Disordered" evidence="1">
    <location>
        <begin position="95"/>
        <end position="115"/>
    </location>
</feature>